<evidence type="ECO:0000313" key="1">
    <source>
        <dbReference type="EMBL" id="CAE0820316.1"/>
    </source>
</evidence>
<sequence>MRFFHYPQLHNLHALDVQLYLLICRGSMGMKMSQCLQSVKQSSMLTLCHSTFITMQSKQRGREELKLASLKQRRWLVQGHALRMVTMHNCSTISRIGWDNCEDIRFGLSTITQKTGF</sequence>
<gene>
    <name evidence="1" type="ORF">EGYM00163_LOCUS31488</name>
</gene>
<reference evidence="1" key="1">
    <citation type="submission" date="2021-01" db="EMBL/GenBank/DDBJ databases">
        <authorList>
            <person name="Corre E."/>
            <person name="Pelletier E."/>
            <person name="Niang G."/>
            <person name="Scheremetjew M."/>
            <person name="Finn R."/>
            <person name="Kale V."/>
            <person name="Holt S."/>
            <person name="Cochrane G."/>
            <person name="Meng A."/>
            <person name="Brown T."/>
            <person name="Cohen L."/>
        </authorList>
    </citation>
    <scope>NUCLEOTIDE SEQUENCE</scope>
    <source>
        <strain evidence="1">CCMP1594</strain>
    </source>
</reference>
<accession>A0A7S4FZH6</accession>
<protein>
    <submittedName>
        <fullName evidence="1">Uncharacterized protein</fullName>
    </submittedName>
</protein>
<dbReference type="EMBL" id="HBJA01090452">
    <property type="protein sequence ID" value="CAE0820316.1"/>
    <property type="molecule type" value="Transcribed_RNA"/>
</dbReference>
<name>A0A7S4FZH6_9EUGL</name>
<organism evidence="1">
    <name type="scientific">Eutreptiella gymnastica</name>
    <dbReference type="NCBI Taxonomy" id="73025"/>
    <lineage>
        <taxon>Eukaryota</taxon>
        <taxon>Discoba</taxon>
        <taxon>Euglenozoa</taxon>
        <taxon>Euglenida</taxon>
        <taxon>Spirocuta</taxon>
        <taxon>Euglenophyceae</taxon>
        <taxon>Eutreptiales</taxon>
        <taxon>Eutreptiaceae</taxon>
        <taxon>Eutreptiella</taxon>
    </lineage>
</organism>
<proteinExistence type="predicted"/>
<dbReference type="AlphaFoldDB" id="A0A7S4FZH6"/>